<name>A0A1G2DF52_9BACT</name>
<dbReference type="InterPro" id="IPR016047">
    <property type="entry name" value="M23ase_b-sheet_dom"/>
</dbReference>
<dbReference type="Pfam" id="PF01551">
    <property type="entry name" value="Peptidase_M23"/>
    <property type="match status" value="1"/>
</dbReference>
<feature type="domain" description="LysM" evidence="2">
    <location>
        <begin position="166"/>
        <end position="210"/>
    </location>
</feature>
<feature type="domain" description="LysM" evidence="2">
    <location>
        <begin position="116"/>
        <end position="160"/>
    </location>
</feature>
<keyword evidence="1" id="KW-1133">Transmembrane helix</keyword>
<dbReference type="Gene3D" id="3.10.350.10">
    <property type="entry name" value="LysM domain"/>
    <property type="match status" value="2"/>
</dbReference>
<dbReference type="STRING" id="1798664.A3C93_04020"/>
<protein>
    <recommendedName>
        <fullName evidence="2">LysM domain-containing protein</fullName>
    </recommendedName>
</protein>
<reference evidence="3 4" key="1">
    <citation type="journal article" date="2016" name="Nat. Commun.">
        <title>Thousands of microbial genomes shed light on interconnected biogeochemical processes in an aquifer system.</title>
        <authorList>
            <person name="Anantharaman K."/>
            <person name="Brown C.T."/>
            <person name="Hug L.A."/>
            <person name="Sharon I."/>
            <person name="Castelle C.J."/>
            <person name="Probst A.J."/>
            <person name="Thomas B.C."/>
            <person name="Singh A."/>
            <person name="Wilkins M.J."/>
            <person name="Karaoz U."/>
            <person name="Brodie E.L."/>
            <person name="Williams K.H."/>
            <person name="Hubbard S.S."/>
            <person name="Banfield J.F."/>
        </authorList>
    </citation>
    <scope>NUCLEOTIDE SEQUENCE [LARGE SCALE GENOMIC DNA]</scope>
</reference>
<dbReference type="PANTHER" id="PTHR21666:SF270">
    <property type="entry name" value="MUREIN HYDROLASE ACTIVATOR ENVC"/>
    <property type="match status" value="1"/>
</dbReference>
<evidence type="ECO:0000256" key="1">
    <source>
        <dbReference type="SAM" id="Phobius"/>
    </source>
</evidence>
<comment type="caution">
    <text evidence="3">The sequence shown here is derived from an EMBL/GenBank/DDBJ whole genome shotgun (WGS) entry which is preliminary data.</text>
</comment>
<proteinExistence type="predicted"/>
<accession>A0A1G2DF52</accession>
<dbReference type="CDD" id="cd12797">
    <property type="entry name" value="M23_peptidase"/>
    <property type="match status" value="1"/>
</dbReference>
<dbReference type="Gene3D" id="2.70.70.10">
    <property type="entry name" value="Glucose Permease (Domain IIA)"/>
    <property type="match status" value="1"/>
</dbReference>
<dbReference type="Proteomes" id="UP000178636">
    <property type="component" value="Unassembled WGS sequence"/>
</dbReference>
<dbReference type="InterPro" id="IPR036779">
    <property type="entry name" value="LysM_dom_sf"/>
</dbReference>
<dbReference type="InterPro" id="IPR011055">
    <property type="entry name" value="Dup_hybrid_motif"/>
</dbReference>
<dbReference type="InterPro" id="IPR018392">
    <property type="entry name" value="LysM"/>
</dbReference>
<keyword evidence="1" id="KW-0812">Transmembrane</keyword>
<dbReference type="Pfam" id="PF01476">
    <property type="entry name" value="LysM"/>
    <property type="match status" value="2"/>
</dbReference>
<evidence type="ECO:0000313" key="4">
    <source>
        <dbReference type="Proteomes" id="UP000178636"/>
    </source>
</evidence>
<sequence>MRVLGRVRNHIRLNELFSWKKLAFPVFVFVVFPGAVAYAGFFSFFGDIFTKVNTQEKSINSQNIVLLAAAAGPEFSSKEAYPEVSTVMGSALLADAGPVGGPADVGGDEYNHGQISIYIVREGDSFSAIADMFEVTINTILWANDIPRGAKLQVGQTLVILPVSGVQYTVKKGDTVLSIAKKYKGDQDEIQHYNGLDDDAGLAVGSILIIPDGEIATPVVATRPATSKLRNAGGPALDGYYAAPLAGSYRKTQGLHGYNGIDLAQNRGAPVFSAAGGQVIVARGSGYNGGYGKYVVIAHANGTQTLYGHMNSVTVSAGDVVSSGQLVGTMGNTGRSTGPHLHFEVRGARNPF</sequence>
<gene>
    <name evidence="3" type="ORF">A3C93_04020</name>
</gene>
<feature type="transmembrane region" description="Helical" evidence="1">
    <location>
        <begin position="21"/>
        <end position="45"/>
    </location>
</feature>
<evidence type="ECO:0000313" key="3">
    <source>
        <dbReference type="EMBL" id="OGZ12277.1"/>
    </source>
</evidence>
<dbReference type="SUPFAM" id="SSF51261">
    <property type="entry name" value="Duplicated hybrid motif"/>
    <property type="match status" value="1"/>
</dbReference>
<dbReference type="EMBL" id="MHLO01000021">
    <property type="protein sequence ID" value="OGZ12277.1"/>
    <property type="molecule type" value="Genomic_DNA"/>
</dbReference>
<dbReference type="PROSITE" id="PS51782">
    <property type="entry name" value="LYSM"/>
    <property type="match status" value="2"/>
</dbReference>
<dbReference type="SMART" id="SM00257">
    <property type="entry name" value="LysM"/>
    <property type="match status" value="2"/>
</dbReference>
<evidence type="ECO:0000259" key="2">
    <source>
        <dbReference type="PROSITE" id="PS51782"/>
    </source>
</evidence>
<dbReference type="CDD" id="cd00118">
    <property type="entry name" value="LysM"/>
    <property type="match status" value="2"/>
</dbReference>
<dbReference type="GO" id="GO:0004222">
    <property type="term" value="F:metalloendopeptidase activity"/>
    <property type="evidence" value="ECO:0007669"/>
    <property type="project" value="TreeGrafter"/>
</dbReference>
<keyword evidence="1" id="KW-0472">Membrane</keyword>
<organism evidence="3 4">
    <name type="scientific">Candidatus Lloydbacteria bacterium RIFCSPHIGHO2_02_FULL_54_17</name>
    <dbReference type="NCBI Taxonomy" id="1798664"/>
    <lineage>
        <taxon>Bacteria</taxon>
        <taxon>Candidatus Lloydiibacteriota</taxon>
    </lineage>
</organism>
<dbReference type="AlphaFoldDB" id="A0A1G2DF52"/>
<dbReference type="PANTHER" id="PTHR21666">
    <property type="entry name" value="PEPTIDASE-RELATED"/>
    <property type="match status" value="1"/>
</dbReference>
<dbReference type="InterPro" id="IPR050570">
    <property type="entry name" value="Cell_wall_metabolism_enzyme"/>
</dbReference>